<gene>
    <name evidence="1" type="ORF">Fmac_008340</name>
</gene>
<proteinExistence type="predicted"/>
<protein>
    <submittedName>
        <fullName evidence="1">Uncharacterized protein</fullName>
    </submittedName>
</protein>
<name>A0ABD1MZI1_9FABA</name>
<accession>A0ABD1MZI1</accession>
<comment type="caution">
    <text evidence="1">The sequence shown here is derived from an EMBL/GenBank/DDBJ whole genome shotgun (WGS) entry which is preliminary data.</text>
</comment>
<dbReference type="Proteomes" id="UP001603857">
    <property type="component" value="Unassembled WGS sequence"/>
</dbReference>
<dbReference type="EMBL" id="JBGMDY010000003">
    <property type="protein sequence ID" value="KAL2340400.1"/>
    <property type="molecule type" value="Genomic_DNA"/>
</dbReference>
<organism evidence="1 2">
    <name type="scientific">Flemingia macrophylla</name>
    <dbReference type="NCBI Taxonomy" id="520843"/>
    <lineage>
        <taxon>Eukaryota</taxon>
        <taxon>Viridiplantae</taxon>
        <taxon>Streptophyta</taxon>
        <taxon>Embryophyta</taxon>
        <taxon>Tracheophyta</taxon>
        <taxon>Spermatophyta</taxon>
        <taxon>Magnoliopsida</taxon>
        <taxon>eudicotyledons</taxon>
        <taxon>Gunneridae</taxon>
        <taxon>Pentapetalae</taxon>
        <taxon>rosids</taxon>
        <taxon>fabids</taxon>
        <taxon>Fabales</taxon>
        <taxon>Fabaceae</taxon>
        <taxon>Papilionoideae</taxon>
        <taxon>50 kb inversion clade</taxon>
        <taxon>NPAAA clade</taxon>
        <taxon>indigoferoid/millettioid clade</taxon>
        <taxon>Phaseoleae</taxon>
        <taxon>Flemingia</taxon>
    </lineage>
</organism>
<reference evidence="1 2" key="1">
    <citation type="submission" date="2024-08" db="EMBL/GenBank/DDBJ databases">
        <title>Insights into the chromosomal genome structure of Flemingia macrophylla.</title>
        <authorList>
            <person name="Ding Y."/>
            <person name="Zhao Y."/>
            <person name="Bi W."/>
            <person name="Wu M."/>
            <person name="Zhao G."/>
            <person name="Gong Y."/>
            <person name="Li W."/>
            <person name="Zhang P."/>
        </authorList>
    </citation>
    <scope>NUCLEOTIDE SEQUENCE [LARGE SCALE GENOMIC DNA]</scope>
    <source>
        <strain evidence="1">DYQJB</strain>
        <tissue evidence="1">Leaf</tissue>
    </source>
</reference>
<keyword evidence="2" id="KW-1185">Reference proteome</keyword>
<dbReference type="AlphaFoldDB" id="A0ABD1MZI1"/>
<sequence length="82" mass="9402">MAITRWLSIEAFKRNSEAGRATPTSCHANQQLDLYACFACQKETMPPERPCTHGWMPQHVIRPIDYNMDNMSYPSYMADAFG</sequence>
<evidence type="ECO:0000313" key="1">
    <source>
        <dbReference type="EMBL" id="KAL2340400.1"/>
    </source>
</evidence>
<evidence type="ECO:0000313" key="2">
    <source>
        <dbReference type="Proteomes" id="UP001603857"/>
    </source>
</evidence>